<protein>
    <submittedName>
        <fullName evidence="2">Uncharacterized protein</fullName>
    </submittedName>
</protein>
<dbReference type="Proteomes" id="UP001195769">
    <property type="component" value="Unassembled WGS sequence"/>
</dbReference>
<evidence type="ECO:0000313" key="3">
    <source>
        <dbReference type="Proteomes" id="UP001195769"/>
    </source>
</evidence>
<reference evidence="2" key="1">
    <citation type="journal article" date="2020" name="New Phytol.">
        <title>Comparative genomics reveals dynamic genome evolution in host specialist ectomycorrhizal fungi.</title>
        <authorList>
            <person name="Lofgren L.A."/>
            <person name="Nguyen N.H."/>
            <person name="Vilgalys R."/>
            <person name="Ruytinx J."/>
            <person name="Liao H.L."/>
            <person name="Branco S."/>
            <person name="Kuo A."/>
            <person name="LaButti K."/>
            <person name="Lipzen A."/>
            <person name="Andreopoulos W."/>
            <person name="Pangilinan J."/>
            <person name="Riley R."/>
            <person name="Hundley H."/>
            <person name="Na H."/>
            <person name="Barry K."/>
            <person name="Grigoriev I.V."/>
            <person name="Stajich J.E."/>
            <person name="Kennedy P.G."/>
        </authorList>
    </citation>
    <scope>NUCLEOTIDE SEQUENCE</scope>
    <source>
        <strain evidence="2">FC203</strain>
    </source>
</reference>
<sequence>MYQELRTIGQYLVAWTGPKLSPLKIYLYDIIHPWQHFLELPTVFEMGFLHLVAPPGVQDVQEDHLRVLGGHLGGWGGPFGRVERILSVWEDGEDYLREWRGPFVNVGRTIWEGGKDHLGRWRGPFGRVGRTVWEGGSTIWEGGEDCLGEWRGPFVNVGRTIWEGGEDRLRVLGGPSVRMGRTVSRDYEHCGAMDSRSMGMSKKGSSKQTGSIWRATKPDKYRRR</sequence>
<dbReference type="RefSeq" id="XP_041228039.1">
    <property type="nucleotide sequence ID" value="XM_041376814.1"/>
</dbReference>
<accession>A0AAD4ECH9</accession>
<feature type="compositionally biased region" description="Low complexity" evidence="1">
    <location>
        <begin position="193"/>
        <end position="211"/>
    </location>
</feature>
<dbReference type="AlphaFoldDB" id="A0AAD4ECH9"/>
<organism evidence="2 3">
    <name type="scientific">Suillus fuscotomentosus</name>
    <dbReference type="NCBI Taxonomy" id="1912939"/>
    <lineage>
        <taxon>Eukaryota</taxon>
        <taxon>Fungi</taxon>
        <taxon>Dikarya</taxon>
        <taxon>Basidiomycota</taxon>
        <taxon>Agaricomycotina</taxon>
        <taxon>Agaricomycetes</taxon>
        <taxon>Agaricomycetidae</taxon>
        <taxon>Boletales</taxon>
        <taxon>Suillineae</taxon>
        <taxon>Suillaceae</taxon>
        <taxon>Suillus</taxon>
    </lineage>
</organism>
<dbReference type="EMBL" id="JABBWK010000017">
    <property type="protein sequence ID" value="KAG1902464.1"/>
    <property type="molecule type" value="Genomic_DNA"/>
</dbReference>
<name>A0AAD4ECH9_9AGAM</name>
<evidence type="ECO:0000313" key="2">
    <source>
        <dbReference type="EMBL" id="KAG1902464.1"/>
    </source>
</evidence>
<comment type="caution">
    <text evidence="2">The sequence shown here is derived from an EMBL/GenBank/DDBJ whole genome shotgun (WGS) entry which is preliminary data.</text>
</comment>
<evidence type="ECO:0000256" key="1">
    <source>
        <dbReference type="SAM" id="MobiDB-lite"/>
    </source>
</evidence>
<proteinExistence type="predicted"/>
<dbReference type="GeneID" id="64671112"/>
<keyword evidence="3" id="KW-1185">Reference proteome</keyword>
<gene>
    <name evidence="2" type="ORF">F5891DRAFT_978762</name>
</gene>
<feature type="region of interest" description="Disordered" evidence="1">
    <location>
        <begin position="193"/>
        <end position="224"/>
    </location>
</feature>